<feature type="domain" description="TrmE-type G" evidence="8">
    <location>
        <begin position="223"/>
        <end position="386"/>
    </location>
</feature>
<feature type="binding site" evidence="6">
    <location>
        <position position="24"/>
    </location>
    <ligand>
        <name>(6S)-5-formyl-5,6,7,8-tetrahydrofolate</name>
        <dbReference type="ChEBI" id="CHEBI:57457"/>
    </ligand>
</feature>
<feature type="binding site" evidence="6">
    <location>
        <position position="257"/>
    </location>
    <ligand>
        <name>K(+)</name>
        <dbReference type="ChEBI" id="CHEBI:29103"/>
    </ligand>
</feature>
<comment type="caution">
    <text evidence="6">Lacks conserved residue(s) required for the propagation of feature annotation.</text>
</comment>
<evidence type="ECO:0000256" key="5">
    <source>
        <dbReference type="ARBA" id="ARBA00023134"/>
    </source>
</evidence>
<dbReference type="InterPro" id="IPR005225">
    <property type="entry name" value="Small_GTP-bd"/>
</dbReference>
<dbReference type="NCBIfam" id="TIGR00231">
    <property type="entry name" value="small_GTP"/>
    <property type="match status" value="1"/>
</dbReference>
<comment type="subcellular location">
    <subcellularLocation>
        <location evidence="6">Cytoplasm</location>
    </subcellularLocation>
</comment>
<evidence type="ECO:0000256" key="4">
    <source>
        <dbReference type="ARBA" id="ARBA00022958"/>
    </source>
</evidence>
<evidence type="ECO:0000313" key="9">
    <source>
        <dbReference type="EMBL" id="MFL9880056.1"/>
    </source>
</evidence>
<dbReference type="PROSITE" id="PS51709">
    <property type="entry name" value="G_TRME"/>
    <property type="match status" value="1"/>
</dbReference>
<comment type="subunit">
    <text evidence="6">Homodimer. Heterotetramer of two MnmE and two MnmG subunits.</text>
</comment>
<evidence type="ECO:0000256" key="7">
    <source>
        <dbReference type="RuleBase" id="RU003313"/>
    </source>
</evidence>
<feature type="binding site" evidence="6">
    <location>
        <begin position="233"/>
        <end position="238"/>
    </location>
    <ligand>
        <name>GTP</name>
        <dbReference type="ChEBI" id="CHEBI:37565"/>
    </ligand>
</feature>
<dbReference type="InterPro" id="IPR006073">
    <property type="entry name" value="GTP-bd"/>
</dbReference>
<evidence type="ECO:0000259" key="8">
    <source>
        <dbReference type="PROSITE" id="PS51709"/>
    </source>
</evidence>
<evidence type="ECO:0000256" key="3">
    <source>
        <dbReference type="ARBA" id="ARBA00022741"/>
    </source>
</evidence>
<dbReference type="InterPro" id="IPR027266">
    <property type="entry name" value="TrmE/GcvT-like"/>
</dbReference>
<name>A0ABW8ZAQ5_9BURK</name>
<keyword evidence="6" id="KW-0460">Magnesium</keyword>
<feature type="binding site" evidence="6">
    <location>
        <position position="237"/>
    </location>
    <ligand>
        <name>Mg(2+)</name>
        <dbReference type="ChEBI" id="CHEBI:18420"/>
    </ligand>
</feature>
<protein>
    <recommendedName>
        <fullName evidence="6">tRNA modification GTPase MnmE</fullName>
        <ecNumber evidence="6">3.6.-.-</ecNumber>
    </recommendedName>
</protein>
<dbReference type="InterPro" id="IPR027368">
    <property type="entry name" value="MnmE_dom2"/>
</dbReference>
<dbReference type="Pfam" id="PF10396">
    <property type="entry name" value="TrmE_N"/>
    <property type="match status" value="1"/>
</dbReference>
<evidence type="ECO:0000313" key="10">
    <source>
        <dbReference type="Proteomes" id="UP001629214"/>
    </source>
</evidence>
<keyword evidence="3 6" id="KW-0547">Nucleotide-binding</keyword>
<dbReference type="SUPFAM" id="SSF52540">
    <property type="entry name" value="P-loop containing nucleoside triphosphate hydrolases"/>
    <property type="match status" value="1"/>
</dbReference>
<dbReference type="Gene3D" id="3.40.50.300">
    <property type="entry name" value="P-loop containing nucleotide triphosphate hydrolases"/>
    <property type="match status" value="1"/>
</dbReference>
<dbReference type="GO" id="GO:0016787">
    <property type="term" value="F:hydrolase activity"/>
    <property type="evidence" value="ECO:0007669"/>
    <property type="project" value="UniProtKB-KW"/>
</dbReference>
<dbReference type="NCBIfam" id="TIGR00450">
    <property type="entry name" value="mnmE_trmE_thdF"/>
    <property type="match status" value="1"/>
</dbReference>
<feature type="binding site" evidence="6">
    <location>
        <position position="84"/>
    </location>
    <ligand>
        <name>(6S)-5-formyl-5,6,7,8-tetrahydrofolate</name>
        <dbReference type="ChEBI" id="CHEBI:57457"/>
    </ligand>
</feature>
<evidence type="ECO:0000256" key="6">
    <source>
        <dbReference type="HAMAP-Rule" id="MF_00379"/>
    </source>
</evidence>
<dbReference type="PANTHER" id="PTHR42714">
    <property type="entry name" value="TRNA MODIFICATION GTPASE GTPBP3"/>
    <property type="match status" value="1"/>
</dbReference>
<sequence>MTLDTSPIAAIATAPGRGGIGVVRISGKNLWPVVQAICGKDEHSLTPRQATYLPFKRADGRAIDQGLAIYFKAPHSYTGEDVLELQGHGGPVVMQMLLARCLEAGVDIGLRLAEPGEFTQRAFLNDKLDLAQAEAVADLIEASTEAAAKSASESLSGAFSKVIHDLVNKVTNLRMLVEATLDFPEEEIDFLEQSDARGQLAAIRATLDDVFMHASQGALLRDGLNVVLAGKPNVGKSSLLNVLAGSDVAIVTPIAGTTRDKVTETIQIEGMPLNIIDTAGIREAGEDGSGPDEVERIGIERTWGEVSKADVILHMLDADRGPTLEDEKITERFPDGIPVIRIWNKIDRSGHKPAVDQMSDATHIYLSATDHLGIDLLRGELLRIAGWQQTVESRYLARERHLIALKAAREYLESAAAHASVDNQSSDQSLDLFAEELRLAQERLSSITGKFTPDDLLGVIFSRFCIGK</sequence>
<comment type="function">
    <text evidence="6">Exhibits a very high intrinsic GTPase hydrolysis rate. Involved in the addition of a carboxymethylaminomethyl (cmnm) group at the wobble position (U34) of certain tRNAs, forming tRNA-cmnm(5)s(2)U34.</text>
</comment>
<dbReference type="RefSeq" id="WP_408169140.1">
    <property type="nucleotide sequence ID" value="NZ_JAQQFR010000011.1"/>
</dbReference>
<dbReference type="PRINTS" id="PR00326">
    <property type="entry name" value="GTP1OBG"/>
</dbReference>
<dbReference type="Pfam" id="PF12631">
    <property type="entry name" value="MnmE_helical"/>
    <property type="match status" value="1"/>
</dbReference>
<proteinExistence type="inferred from homology"/>
<organism evidence="9 10">
    <name type="scientific">Herbaspirillum rhizosphaerae</name>
    <dbReference type="NCBI Taxonomy" id="346179"/>
    <lineage>
        <taxon>Bacteria</taxon>
        <taxon>Pseudomonadati</taxon>
        <taxon>Pseudomonadota</taxon>
        <taxon>Betaproteobacteria</taxon>
        <taxon>Burkholderiales</taxon>
        <taxon>Oxalobacteraceae</taxon>
        <taxon>Herbaspirillum</taxon>
    </lineage>
</organism>
<evidence type="ECO:0000256" key="2">
    <source>
        <dbReference type="ARBA" id="ARBA00022694"/>
    </source>
</evidence>
<keyword evidence="6 9" id="KW-0378">Hydrolase</keyword>
<dbReference type="EMBL" id="JAQQFR010000011">
    <property type="protein sequence ID" value="MFL9880056.1"/>
    <property type="molecule type" value="Genomic_DNA"/>
</dbReference>
<reference evidence="9 10" key="1">
    <citation type="journal article" date="2024" name="Chem. Sci.">
        <title>Discovery of megapolipeptins by genome mining of a Burkholderiales bacteria collection.</title>
        <authorList>
            <person name="Paulo B.S."/>
            <person name="Recchia M.J.J."/>
            <person name="Lee S."/>
            <person name="Fergusson C.H."/>
            <person name="Romanowski S.B."/>
            <person name="Hernandez A."/>
            <person name="Krull N."/>
            <person name="Liu D.Y."/>
            <person name="Cavanagh H."/>
            <person name="Bos A."/>
            <person name="Gray C.A."/>
            <person name="Murphy B.T."/>
            <person name="Linington R.G."/>
            <person name="Eustaquio A.S."/>
        </authorList>
    </citation>
    <scope>NUCLEOTIDE SEQUENCE [LARGE SCALE GENOMIC DNA]</scope>
    <source>
        <strain evidence="9 10">RL21-008-BIB-B</strain>
    </source>
</reference>
<keyword evidence="10" id="KW-1185">Reference proteome</keyword>
<feature type="binding site" evidence="6">
    <location>
        <position position="127"/>
    </location>
    <ligand>
        <name>(6S)-5-formyl-5,6,7,8-tetrahydrofolate</name>
        <dbReference type="ChEBI" id="CHEBI:57457"/>
    </ligand>
</feature>
<accession>A0ABW8ZAQ5</accession>
<dbReference type="EC" id="3.6.-.-" evidence="6"/>
<dbReference type="Gene3D" id="3.30.1360.120">
    <property type="entry name" value="Probable tRNA modification gtpase trme, domain 1"/>
    <property type="match status" value="1"/>
</dbReference>
<feature type="binding site" evidence="6">
    <location>
        <position position="258"/>
    </location>
    <ligand>
        <name>Mg(2+)</name>
        <dbReference type="ChEBI" id="CHEBI:18420"/>
    </ligand>
</feature>
<dbReference type="InterPro" id="IPR004520">
    <property type="entry name" value="GTPase_MnmE"/>
</dbReference>
<dbReference type="InterPro" id="IPR027417">
    <property type="entry name" value="P-loop_NTPase"/>
</dbReference>
<dbReference type="InterPro" id="IPR031168">
    <property type="entry name" value="G_TrmE"/>
</dbReference>
<feature type="binding site" evidence="6">
    <location>
        <position position="233"/>
    </location>
    <ligand>
        <name>K(+)</name>
        <dbReference type="ChEBI" id="CHEBI:29103"/>
    </ligand>
</feature>
<evidence type="ECO:0000256" key="1">
    <source>
        <dbReference type="ARBA" id="ARBA00011043"/>
    </source>
</evidence>
<gene>
    <name evidence="6 9" type="primary">mnmE</name>
    <name evidence="6" type="synonym">trmE</name>
    <name evidence="9" type="ORF">PQR63_16770</name>
</gene>
<dbReference type="HAMAP" id="MF_00379">
    <property type="entry name" value="GTPase_MnmE"/>
    <property type="match status" value="1"/>
</dbReference>
<feature type="binding site" evidence="6">
    <location>
        <begin position="252"/>
        <end position="258"/>
    </location>
    <ligand>
        <name>GTP</name>
        <dbReference type="ChEBI" id="CHEBI:37565"/>
    </ligand>
</feature>
<feature type="binding site" evidence="6">
    <location>
        <position position="468"/>
    </location>
    <ligand>
        <name>(6S)-5-formyl-5,6,7,8-tetrahydrofolate</name>
        <dbReference type="ChEBI" id="CHEBI:57457"/>
    </ligand>
</feature>
<dbReference type="InterPro" id="IPR025867">
    <property type="entry name" value="MnmE_helical"/>
</dbReference>
<dbReference type="CDD" id="cd14858">
    <property type="entry name" value="TrmE_N"/>
    <property type="match status" value="1"/>
</dbReference>
<keyword evidence="5 6" id="KW-0342">GTP-binding</keyword>
<feature type="binding site" evidence="6">
    <location>
        <begin position="277"/>
        <end position="280"/>
    </location>
    <ligand>
        <name>GTP</name>
        <dbReference type="ChEBI" id="CHEBI:37565"/>
    </ligand>
</feature>
<feature type="binding site" evidence="6">
    <location>
        <position position="252"/>
    </location>
    <ligand>
        <name>K(+)</name>
        <dbReference type="ChEBI" id="CHEBI:29103"/>
    </ligand>
</feature>
<comment type="similarity">
    <text evidence="1 6 7">Belongs to the TRAFAC class TrmE-Era-EngA-EngB-Septin-like GTPase superfamily. TrmE GTPase family.</text>
</comment>
<dbReference type="Pfam" id="PF01926">
    <property type="entry name" value="MMR_HSR1"/>
    <property type="match status" value="1"/>
</dbReference>
<keyword evidence="2 6" id="KW-0819">tRNA processing</keyword>
<dbReference type="SUPFAM" id="SSF116878">
    <property type="entry name" value="TrmE connector domain"/>
    <property type="match status" value="1"/>
</dbReference>
<dbReference type="NCBIfam" id="NF003661">
    <property type="entry name" value="PRK05291.1-3"/>
    <property type="match status" value="1"/>
</dbReference>
<feature type="binding site" evidence="6">
    <location>
        <position position="254"/>
    </location>
    <ligand>
        <name>K(+)</name>
        <dbReference type="ChEBI" id="CHEBI:29103"/>
    </ligand>
</feature>
<dbReference type="Proteomes" id="UP001629214">
    <property type="component" value="Unassembled WGS sequence"/>
</dbReference>
<keyword evidence="6" id="KW-0963">Cytoplasm</keyword>
<keyword evidence="4 6" id="KW-0630">Potassium</keyword>
<dbReference type="PANTHER" id="PTHR42714:SF2">
    <property type="entry name" value="TRNA MODIFICATION GTPASE GTPBP3, MITOCHONDRIAL"/>
    <property type="match status" value="1"/>
</dbReference>
<keyword evidence="6" id="KW-0479">Metal-binding</keyword>
<comment type="cofactor">
    <cofactor evidence="6">
        <name>K(+)</name>
        <dbReference type="ChEBI" id="CHEBI:29103"/>
    </cofactor>
    <text evidence="6">Binds 1 potassium ion per subunit.</text>
</comment>
<dbReference type="CDD" id="cd04164">
    <property type="entry name" value="trmE"/>
    <property type="match status" value="1"/>
</dbReference>
<dbReference type="InterPro" id="IPR018948">
    <property type="entry name" value="GTP-bd_TrmE_N"/>
</dbReference>
<dbReference type="Gene3D" id="1.20.120.430">
    <property type="entry name" value="tRNA modification GTPase MnmE domain 2"/>
    <property type="match status" value="1"/>
</dbReference>
<comment type="caution">
    <text evidence="9">The sequence shown here is derived from an EMBL/GenBank/DDBJ whole genome shotgun (WGS) entry which is preliminary data.</text>
</comment>